<feature type="region of interest" description="Disordered" evidence="1">
    <location>
        <begin position="24"/>
        <end position="44"/>
    </location>
</feature>
<dbReference type="EMBL" id="JAHRIN010059153">
    <property type="protein sequence ID" value="MEQ2211789.1"/>
    <property type="molecule type" value="Genomic_DNA"/>
</dbReference>
<proteinExistence type="predicted"/>
<protein>
    <submittedName>
        <fullName evidence="2">Uncharacterized protein</fullName>
    </submittedName>
</protein>
<keyword evidence="3" id="KW-1185">Reference proteome</keyword>
<name>A0ABV0RU73_9TELE</name>
<evidence type="ECO:0000256" key="1">
    <source>
        <dbReference type="SAM" id="MobiDB-lite"/>
    </source>
</evidence>
<accession>A0ABV0RU73</accession>
<reference evidence="2 3" key="1">
    <citation type="submission" date="2021-06" db="EMBL/GenBank/DDBJ databases">
        <authorList>
            <person name="Palmer J.M."/>
        </authorList>
    </citation>
    <scope>NUCLEOTIDE SEQUENCE [LARGE SCALE GENOMIC DNA]</scope>
    <source>
        <strain evidence="2 3">XC_2019</strain>
        <tissue evidence="2">Muscle</tissue>
    </source>
</reference>
<evidence type="ECO:0000313" key="2">
    <source>
        <dbReference type="EMBL" id="MEQ2211789.1"/>
    </source>
</evidence>
<gene>
    <name evidence="2" type="ORF">XENOCAPTIV_016285</name>
</gene>
<sequence>MFRKVCREKERKTHCRQIAEAVTPTKRGRKIGDTSPPTPISHSSPSVTTYAYTYSTSCTHTPPTSVLSSLVFSFDFFDSTSPKASQTIKHLRYIYVANLILFKYSEIL</sequence>
<comment type="caution">
    <text evidence="2">The sequence shown here is derived from an EMBL/GenBank/DDBJ whole genome shotgun (WGS) entry which is preliminary data.</text>
</comment>
<organism evidence="2 3">
    <name type="scientific">Xenoophorus captivus</name>
    <dbReference type="NCBI Taxonomy" id="1517983"/>
    <lineage>
        <taxon>Eukaryota</taxon>
        <taxon>Metazoa</taxon>
        <taxon>Chordata</taxon>
        <taxon>Craniata</taxon>
        <taxon>Vertebrata</taxon>
        <taxon>Euteleostomi</taxon>
        <taxon>Actinopterygii</taxon>
        <taxon>Neopterygii</taxon>
        <taxon>Teleostei</taxon>
        <taxon>Neoteleostei</taxon>
        <taxon>Acanthomorphata</taxon>
        <taxon>Ovalentaria</taxon>
        <taxon>Atherinomorphae</taxon>
        <taxon>Cyprinodontiformes</taxon>
        <taxon>Goodeidae</taxon>
        <taxon>Xenoophorus</taxon>
    </lineage>
</organism>
<dbReference type="Proteomes" id="UP001434883">
    <property type="component" value="Unassembled WGS sequence"/>
</dbReference>
<evidence type="ECO:0000313" key="3">
    <source>
        <dbReference type="Proteomes" id="UP001434883"/>
    </source>
</evidence>